<keyword evidence="2" id="KW-1185">Reference proteome</keyword>
<accession>A0A4Q1BAK7</accession>
<dbReference type="OrthoDB" id="63935at2759"/>
<dbReference type="STRING" id="5217.A0A4Q1BAK7"/>
<evidence type="ECO:0000313" key="2">
    <source>
        <dbReference type="Proteomes" id="UP000289152"/>
    </source>
</evidence>
<protein>
    <submittedName>
        <fullName evidence="1">Uncharacterized protein</fullName>
    </submittedName>
</protein>
<dbReference type="AlphaFoldDB" id="A0A4Q1BAK7"/>
<comment type="caution">
    <text evidence="1">The sequence shown here is derived from an EMBL/GenBank/DDBJ whole genome shotgun (WGS) entry which is preliminary data.</text>
</comment>
<reference evidence="1 2" key="1">
    <citation type="submission" date="2016-06" db="EMBL/GenBank/DDBJ databases">
        <title>Evolution of pathogenesis and genome organization in the Tremellales.</title>
        <authorList>
            <person name="Cuomo C."/>
            <person name="Litvintseva A."/>
            <person name="Heitman J."/>
            <person name="Chen Y."/>
            <person name="Sun S."/>
            <person name="Springer D."/>
            <person name="Dromer F."/>
            <person name="Young S."/>
            <person name="Zeng Q."/>
            <person name="Chapman S."/>
            <person name="Gujja S."/>
            <person name="Saif S."/>
            <person name="Birren B."/>
        </authorList>
    </citation>
    <scope>NUCLEOTIDE SEQUENCE [LARGE SCALE GENOMIC DNA]</scope>
    <source>
        <strain evidence="1 2">ATCC 28783</strain>
    </source>
</reference>
<dbReference type="Proteomes" id="UP000289152">
    <property type="component" value="Unassembled WGS sequence"/>
</dbReference>
<dbReference type="EMBL" id="SDIL01000240">
    <property type="protein sequence ID" value="RXK34656.1"/>
    <property type="molecule type" value="Genomic_DNA"/>
</dbReference>
<gene>
    <name evidence="1" type="ORF">M231_08088</name>
</gene>
<dbReference type="VEuPathDB" id="FungiDB:TREMEDRAFT_25687"/>
<dbReference type="InParanoid" id="A0A4Q1BAK7"/>
<evidence type="ECO:0000313" key="1">
    <source>
        <dbReference type="EMBL" id="RXK34656.1"/>
    </source>
</evidence>
<sequence length="274" mass="31166">MPTPKKLPPLLSHDRVNNLRESFLPEVIIVRAAAFDKEDEPARSKDNVVAHENASVYFVRRSEIARFIIDDCLTGDIWVNKAPVVGYRERFFLHAHDPAELCHRNSDMKYSVKNQKWSSDKTKYPLHLQEAPASHTASSTFFRFRTCTAFLGLPVYTVSSAIPISHYQSSADKPMVIAAAVFSTLVGNEKWRTKFLPDLDQELIKEIWVRLKTSGGMRELTILVSEVDNWPHDCLKEAQTAIKKVILFLEDMPGDELKAGERTETLNLIRHGFG</sequence>
<organism evidence="1 2">
    <name type="scientific">Tremella mesenterica</name>
    <name type="common">Jelly fungus</name>
    <dbReference type="NCBI Taxonomy" id="5217"/>
    <lineage>
        <taxon>Eukaryota</taxon>
        <taxon>Fungi</taxon>
        <taxon>Dikarya</taxon>
        <taxon>Basidiomycota</taxon>
        <taxon>Agaricomycotina</taxon>
        <taxon>Tremellomycetes</taxon>
        <taxon>Tremellales</taxon>
        <taxon>Tremellaceae</taxon>
        <taxon>Tremella</taxon>
    </lineage>
</organism>
<proteinExistence type="predicted"/>
<name>A0A4Q1BAK7_TREME</name>